<dbReference type="GO" id="GO:0007010">
    <property type="term" value="P:cytoskeleton organization"/>
    <property type="evidence" value="ECO:0007669"/>
    <property type="project" value="TreeGrafter"/>
</dbReference>
<sequence>MNREGYEALVTRLREARQTCEELKTMFYERAVLEEDYGRRLLKLSKAPLGKDETGYPSGSI</sequence>
<dbReference type="GO" id="GO:0120104">
    <property type="term" value="C:mitotic actomyosin contractile ring, proximal layer"/>
    <property type="evidence" value="ECO:0007669"/>
    <property type="project" value="TreeGrafter"/>
</dbReference>
<protein>
    <submittedName>
        <fullName evidence="5">4380_t:CDS:1</fullName>
    </submittedName>
</protein>
<evidence type="ECO:0000256" key="1">
    <source>
        <dbReference type="ARBA" id="ARBA00004496"/>
    </source>
</evidence>
<dbReference type="Proteomes" id="UP000789572">
    <property type="component" value="Unassembled WGS sequence"/>
</dbReference>
<gene>
    <name evidence="5" type="ORF">POCULU_LOCUS120</name>
</gene>
<reference evidence="5" key="1">
    <citation type="submission" date="2021-06" db="EMBL/GenBank/DDBJ databases">
        <authorList>
            <person name="Kallberg Y."/>
            <person name="Tangrot J."/>
            <person name="Rosling A."/>
        </authorList>
    </citation>
    <scope>NUCLEOTIDE SEQUENCE</scope>
    <source>
        <strain evidence="5">IA702</strain>
    </source>
</reference>
<organism evidence="5 6">
    <name type="scientific">Paraglomus occultum</name>
    <dbReference type="NCBI Taxonomy" id="144539"/>
    <lineage>
        <taxon>Eukaryota</taxon>
        <taxon>Fungi</taxon>
        <taxon>Fungi incertae sedis</taxon>
        <taxon>Mucoromycota</taxon>
        <taxon>Glomeromycotina</taxon>
        <taxon>Glomeromycetes</taxon>
        <taxon>Paraglomerales</taxon>
        <taxon>Paraglomeraceae</taxon>
        <taxon>Paraglomus</taxon>
    </lineage>
</organism>
<keyword evidence="3" id="KW-0597">Phosphoprotein</keyword>
<dbReference type="GO" id="GO:0005543">
    <property type="term" value="F:phospholipid binding"/>
    <property type="evidence" value="ECO:0007669"/>
    <property type="project" value="TreeGrafter"/>
</dbReference>
<keyword evidence="6" id="KW-1185">Reference proteome</keyword>
<evidence type="ECO:0000313" key="5">
    <source>
        <dbReference type="EMBL" id="CAG8452754.1"/>
    </source>
</evidence>
<dbReference type="GO" id="GO:0009898">
    <property type="term" value="C:cytoplasmic side of plasma membrane"/>
    <property type="evidence" value="ECO:0007669"/>
    <property type="project" value="TreeGrafter"/>
</dbReference>
<keyword evidence="2" id="KW-0963">Cytoplasm</keyword>
<dbReference type="InterPro" id="IPR001060">
    <property type="entry name" value="FCH_dom"/>
</dbReference>
<dbReference type="Pfam" id="PF00611">
    <property type="entry name" value="FCH"/>
    <property type="match status" value="1"/>
</dbReference>
<dbReference type="Gene3D" id="1.20.1270.60">
    <property type="entry name" value="Arfaptin homology (AH) domain/BAR domain"/>
    <property type="match status" value="1"/>
</dbReference>
<name>A0A9N8VLQ7_9GLOM</name>
<dbReference type="PANTHER" id="PTHR23065">
    <property type="entry name" value="PROLINE-SERINE-THREONINE PHOSPHATASE INTERACTING PROTEIN 1"/>
    <property type="match status" value="1"/>
</dbReference>
<dbReference type="AlphaFoldDB" id="A0A9N8VLQ7"/>
<comment type="subcellular location">
    <subcellularLocation>
        <location evidence="1">Cytoplasm</location>
    </subcellularLocation>
</comment>
<dbReference type="InterPro" id="IPR027267">
    <property type="entry name" value="AH/BAR_dom_sf"/>
</dbReference>
<evidence type="ECO:0000259" key="4">
    <source>
        <dbReference type="Pfam" id="PF00611"/>
    </source>
</evidence>
<evidence type="ECO:0000313" key="6">
    <source>
        <dbReference type="Proteomes" id="UP000789572"/>
    </source>
</evidence>
<dbReference type="SUPFAM" id="SSF103657">
    <property type="entry name" value="BAR/IMD domain-like"/>
    <property type="match status" value="1"/>
</dbReference>
<comment type="caution">
    <text evidence="5">The sequence shown here is derived from an EMBL/GenBank/DDBJ whole genome shotgun (WGS) entry which is preliminary data.</text>
</comment>
<dbReference type="OrthoDB" id="27823at2759"/>
<dbReference type="EMBL" id="CAJVPJ010000006">
    <property type="protein sequence ID" value="CAG8452754.1"/>
    <property type="molecule type" value="Genomic_DNA"/>
</dbReference>
<dbReference type="PANTHER" id="PTHR23065:SF7">
    <property type="entry name" value="NOSTRIN, ISOFORM H"/>
    <property type="match status" value="1"/>
</dbReference>
<feature type="domain" description="FCH" evidence="4">
    <location>
        <begin position="5"/>
        <end position="53"/>
    </location>
</feature>
<proteinExistence type="predicted"/>
<evidence type="ECO:0000256" key="2">
    <source>
        <dbReference type="ARBA" id="ARBA00022490"/>
    </source>
</evidence>
<evidence type="ECO:0000256" key="3">
    <source>
        <dbReference type="ARBA" id="ARBA00022553"/>
    </source>
</evidence>
<accession>A0A9N8VLQ7</accession>